<reference evidence="2 3" key="1">
    <citation type="journal article" date="2014" name="Appl. Environ. Microbiol.">
        <title>Insights into the Microbial Degradation of Rubber and Gutta-Percha by Analysis of the Complete Genome of Nocardia nova SH22a.</title>
        <authorList>
            <person name="Luo Q."/>
            <person name="Hiessl S."/>
            <person name="Poehlein A."/>
            <person name="Daniel R."/>
            <person name="Steinbuchel A."/>
        </authorList>
    </citation>
    <scope>NUCLEOTIDE SEQUENCE [LARGE SCALE GENOMIC DNA]</scope>
    <source>
        <strain evidence="2">SH22a</strain>
    </source>
</reference>
<proteinExistence type="predicted"/>
<dbReference type="InterPro" id="IPR029058">
    <property type="entry name" value="AB_hydrolase_fold"/>
</dbReference>
<feature type="chain" id="PRO_5039316609" evidence="1">
    <location>
        <begin position="31"/>
        <end position="345"/>
    </location>
</feature>
<protein>
    <submittedName>
        <fullName evidence="2">Esterase</fullName>
    </submittedName>
</protein>
<dbReference type="RefSeq" id="WP_025349170.1">
    <property type="nucleotide sequence ID" value="NZ_CP006850.1"/>
</dbReference>
<dbReference type="InterPro" id="IPR000801">
    <property type="entry name" value="Esterase-like"/>
</dbReference>
<evidence type="ECO:0000313" key="2">
    <source>
        <dbReference type="EMBL" id="AHH17708.1"/>
    </source>
</evidence>
<gene>
    <name evidence="2" type="ORF">NONO_c29190</name>
</gene>
<dbReference type="Gene3D" id="3.40.50.1820">
    <property type="entry name" value="alpha/beta hydrolase"/>
    <property type="match status" value="1"/>
</dbReference>
<keyword evidence="1" id="KW-0732">Signal</keyword>
<dbReference type="GO" id="GO:0016747">
    <property type="term" value="F:acyltransferase activity, transferring groups other than amino-acyl groups"/>
    <property type="evidence" value="ECO:0007669"/>
    <property type="project" value="TreeGrafter"/>
</dbReference>
<dbReference type="Pfam" id="PF00756">
    <property type="entry name" value="Esterase"/>
    <property type="match status" value="1"/>
</dbReference>
<dbReference type="PANTHER" id="PTHR48098">
    <property type="entry name" value="ENTEROCHELIN ESTERASE-RELATED"/>
    <property type="match status" value="1"/>
</dbReference>
<evidence type="ECO:0000256" key="1">
    <source>
        <dbReference type="SAM" id="SignalP"/>
    </source>
</evidence>
<dbReference type="KEGG" id="nno:NONO_c29190"/>
<dbReference type="PANTHER" id="PTHR48098:SF1">
    <property type="entry name" value="DIACYLGLYCEROL ACYLTRANSFERASE_MYCOLYLTRANSFERASE AG85A"/>
    <property type="match status" value="1"/>
</dbReference>
<dbReference type="AlphaFoldDB" id="W5TFB9"/>
<organism evidence="2 3">
    <name type="scientific">Nocardia nova SH22a</name>
    <dbReference type="NCBI Taxonomy" id="1415166"/>
    <lineage>
        <taxon>Bacteria</taxon>
        <taxon>Bacillati</taxon>
        <taxon>Actinomycetota</taxon>
        <taxon>Actinomycetes</taxon>
        <taxon>Mycobacteriales</taxon>
        <taxon>Nocardiaceae</taxon>
        <taxon>Nocardia</taxon>
    </lineage>
</organism>
<dbReference type="eggNOG" id="COG0627">
    <property type="taxonomic scope" value="Bacteria"/>
</dbReference>
<dbReference type="OrthoDB" id="4510758at2"/>
<evidence type="ECO:0000313" key="3">
    <source>
        <dbReference type="Proteomes" id="UP000019150"/>
    </source>
</evidence>
<keyword evidence="3" id="KW-1185">Reference proteome</keyword>
<accession>W5TFB9</accession>
<dbReference type="STRING" id="1415166.NONO_c29190"/>
<dbReference type="HOGENOM" id="CLU_026624_0_0_11"/>
<feature type="signal peptide" evidence="1">
    <location>
        <begin position="1"/>
        <end position="30"/>
    </location>
</feature>
<name>W5TFB9_9NOCA</name>
<dbReference type="PATRIC" id="fig|1415166.3.peg.2991"/>
<sequence length="345" mass="36162">MNRRPFRTRTAVIVAVVAAALTTASAGARAGAEPTADFSAVSAPDGSRIHDIHPQSDRILDVGVYSAAMRNVTRVRVFRAVDPNRPAPTLYLLNGADGGASGGNWTDRTDVASFFADKQVNVVVPFGGASSYFTDWRADDPVLGRQRWSTFLTRELPAVIDSGFGGSGVNAVAGISMAGTSVFQLALAAPGLYSAIGSYSGCVRTSDPQGQLIVDAVVGGRMGNTVNMWGPPTDPAWAANDPYLHADRLRGTAIYVSTGTGFPGPLDTLTGPGIHGNPATLADQLLVGGALETGAVSCTRALRDRFTALAIPATFDFRPAGTHSWGYWQEDLHKSWPMIAAALGE</sequence>
<dbReference type="SUPFAM" id="SSF53474">
    <property type="entry name" value="alpha/beta-Hydrolases"/>
    <property type="match status" value="1"/>
</dbReference>
<dbReference type="InterPro" id="IPR050583">
    <property type="entry name" value="Mycobacterial_A85_antigen"/>
</dbReference>
<dbReference type="EMBL" id="CP006850">
    <property type="protein sequence ID" value="AHH17708.1"/>
    <property type="molecule type" value="Genomic_DNA"/>
</dbReference>
<dbReference type="Proteomes" id="UP000019150">
    <property type="component" value="Chromosome"/>
</dbReference>